<evidence type="ECO:0000313" key="4">
    <source>
        <dbReference type="EMBL" id="KAK1344411.1"/>
    </source>
</evidence>
<dbReference type="AlphaFoldDB" id="A0AA40I7M6"/>
<gene>
    <name evidence="4" type="ORF">QTO34_013105</name>
</gene>
<keyword evidence="5" id="KW-1185">Reference proteome</keyword>
<keyword evidence="1" id="KW-0732">Signal</keyword>
<dbReference type="Proteomes" id="UP001177744">
    <property type="component" value="Unassembled WGS sequence"/>
</dbReference>
<comment type="caution">
    <text evidence="4">The sequence shown here is derived from an EMBL/GenBank/DDBJ whole genome shotgun (WGS) entry which is preliminary data.</text>
</comment>
<evidence type="ECO:0000313" key="5">
    <source>
        <dbReference type="Proteomes" id="UP001177744"/>
    </source>
</evidence>
<feature type="domain" description="UMOD/GP2/OIT3-like D8C" evidence="3">
    <location>
        <begin position="73"/>
        <end position="138"/>
    </location>
</feature>
<keyword evidence="2" id="KW-1015">Disulfide bond</keyword>
<organism evidence="4 5">
    <name type="scientific">Cnephaeus nilssonii</name>
    <name type="common">Northern bat</name>
    <name type="synonym">Eptesicus nilssonii</name>
    <dbReference type="NCBI Taxonomy" id="3371016"/>
    <lineage>
        <taxon>Eukaryota</taxon>
        <taxon>Metazoa</taxon>
        <taxon>Chordata</taxon>
        <taxon>Craniata</taxon>
        <taxon>Vertebrata</taxon>
        <taxon>Euteleostomi</taxon>
        <taxon>Mammalia</taxon>
        <taxon>Eutheria</taxon>
        <taxon>Laurasiatheria</taxon>
        <taxon>Chiroptera</taxon>
        <taxon>Yangochiroptera</taxon>
        <taxon>Vespertilionidae</taxon>
        <taxon>Cnephaeus</taxon>
    </lineage>
</organism>
<dbReference type="PANTHER" id="PTHR36191:SF4">
    <property type="entry name" value="VWFD DOMAIN-CONTAINING PROTEIN"/>
    <property type="match status" value="1"/>
</dbReference>
<accession>A0AA40I7M6</accession>
<evidence type="ECO:0000256" key="2">
    <source>
        <dbReference type="ARBA" id="ARBA00023157"/>
    </source>
</evidence>
<protein>
    <recommendedName>
        <fullName evidence="3">UMOD/GP2/OIT3-like D8C domain-containing protein</fullName>
    </recommendedName>
</protein>
<evidence type="ECO:0000259" key="3">
    <source>
        <dbReference type="Pfam" id="PF23283"/>
    </source>
</evidence>
<reference evidence="4" key="1">
    <citation type="submission" date="2023-06" db="EMBL/GenBank/DDBJ databases">
        <title>Reference genome for the Northern bat (Eptesicus nilssonii), a most northern bat species.</title>
        <authorList>
            <person name="Laine V.N."/>
            <person name="Pulliainen A.T."/>
            <person name="Lilley T.M."/>
        </authorList>
    </citation>
    <scope>NUCLEOTIDE SEQUENCE</scope>
    <source>
        <strain evidence="4">BLF_Eptnil</strain>
        <tissue evidence="4">Kidney</tissue>
    </source>
</reference>
<sequence>MCLSGSPAERRSPGQGGPYGLGLVCGAPGAPEPPLCFDPCQNYTRLDDPSRSSEVTERAQKCDRDLRGWFRFVGEGGTRMPEACVPMHRCQTDAPMWLQGTHPALGQGVVTRTACAHWSGNCCSWRAEVQVTACPGGSTCTGWRAPLRVT</sequence>
<name>A0AA40I7M6_CNENI</name>
<proteinExistence type="predicted"/>
<dbReference type="Pfam" id="PF23283">
    <property type="entry name" value="D8C_UMOD"/>
    <property type="match status" value="1"/>
</dbReference>
<dbReference type="EMBL" id="JAULJE010000003">
    <property type="protein sequence ID" value="KAK1344411.1"/>
    <property type="molecule type" value="Genomic_DNA"/>
</dbReference>
<dbReference type="InterPro" id="IPR057774">
    <property type="entry name" value="D8C_UMOD/GP2/OIT3-like"/>
</dbReference>
<dbReference type="PANTHER" id="PTHR36191">
    <property type="entry name" value="ENDO/EXONUCLEASE/PHOSPHATASE DOMAIN-CONTAINING PROTEIN-RELATED"/>
    <property type="match status" value="1"/>
</dbReference>
<evidence type="ECO:0000256" key="1">
    <source>
        <dbReference type="ARBA" id="ARBA00022729"/>
    </source>
</evidence>